<evidence type="ECO:0000256" key="1">
    <source>
        <dbReference type="ARBA" id="ARBA00005384"/>
    </source>
</evidence>
<comment type="similarity">
    <text evidence="1">In the C-terminal section; belongs to the class-I pyridoxal-phosphate-dependent aminotransferase family.</text>
</comment>
<dbReference type="Pfam" id="PF00392">
    <property type="entry name" value="GntR"/>
    <property type="match status" value="1"/>
</dbReference>
<keyword evidence="7" id="KW-0808">Transferase</keyword>
<dbReference type="PANTHER" id="PTHR46577:SF2">
    <property type="entry name" value="TRANSCRIPTIONAL REGULATORY PROTEIN"/>
    <property type="match status" value="1"/>
</dbReference>
<dbReference type="PANTHER" id="PTHR46577">
    <property type="entry name" value="HTH-TYPE TRANSCRIPTIONAL REGULATORY PROTEIN GABR"/>
    <property type="match status" value="1"/>
</dbReference>
<dbReference type="SMART" id="SM00345">
    <property type="entry name" value="HTH_GNTR"/>
    <property type="match status" value="1"/>
</dbReference>
<evidence type="ECO:0000256" key="2">
    <source>
        <dbReference type="ARBA" id="ARBA00022898"/>
    </source>
</evidence>
<name>A0ABN6FNE7_9GAMM</name>
<evidence type="ECO:0000259" key="6">
    <source>
        <dbReference type="PROSITE" id="PS50949"/>
    </source>
</evidence>
<dbReference type="InterPro" id="IPR015421">
    <property type="entry name" value="PyrdxlP-dep_Trfase_major"/>
</dbReference>
<keyword evidence="3" id="KW-0805">Transcription regulation</keyword>
<keyword evidence="5" id="KW-0804">Transcription</keyword>
<protein>
    <submittedName>
        <fullName evidence="7">Aminotransferase</fullName>
    </submittedName>
</protein>
<evidence type="ECO:0000313" key="8">
    <source>
        <dbReference type="Proteomes" id="UP000681317"/>
    </source>
</evidence>
<gene>
    <name evidence="7" type="ORF">LYSCAS_00660</name>
</gene>
<dbReference type="InterPro" id="IPR051446">
    <property type="entry name" value="HTH_trans_reg/aminotransferase"/>
</dbReference>
<evidence type="ECO:0000256" key="3">
    <source>
        <dbReference type="ARBA" id="ARBA00023015"/>
    </source>
</evidence>
<dbReference type="EMBL" id="AP024545">
    <property type="protein sequence ID" value="BCT91042.1"/>
    <property type="molecule type" value="Genomic_DNA"/>
</dbReference>
<dbReference type="InterPro" id="IPR015424">
    <property type="entry name" value="PyrdxlP-dep_Trfase"/>
</dbReference>
<dbReference type="SUPFAM" id="SSF53383">
    <property type="entry name" value="PLP-dependent transferases"/>
    <property type="match status" value="1"/>
</dbReference>
<dbReference type="CDD" id="cd07377">
    <property type="entry name" value="WHTH_GntR"/>
    <property type="match status" value="1"/>
</dbReference>
<dbReference type="Gene3D" id="3.40.640.10">
    <property type="entry name" value="Type I PLP-dependent aspartate aminotransferase-like (Major domain)"/>
    <property type="match status" value="1"/>
</dbReference>
<proteinExistence type="inferred from homology"/>
<keyword evidence="2" id="KW-0663">Pyridoxal phosphate</keyword>
<dbReference type="InterPro" id="IPR015422">
    <property type="entry name" value="PyrdxlP-dep_Trfase_small"/>
</dbReference>
<evidence type="ECO:0000256" key="4">
    <source>
        <dbReference type="ARBA" id="ARBA00023125"/>
    </source>
</evidence>
<dbReference type="CDD" id="cd00609">
    <property type="entry name" value="AAT_like"/>
    <property type="match status" value="1"/>
</dbReference>
<dbReference type="RefSeq" id="WP_244858603.1">
    <property type="nucleotide sequence ID" value="NZ_AP024545.1"/>
</dbReference>
<dbReference type="Gene3D" id="3.90.1150.10">
    <property type="entry name" value="Aspartate Aminotransferase, domain 1"/>
    <property type="match status" value="1"/>
</dbReference>
<sequence length="476" mass="51679">MDLGMAAKRYETLADDIAASIARGTLKPGDRLPSVRQARASRNVSAATVFEAYYLLESRGLIQSRPRSGYYVAAPPTKARAAVPTAPSQPDGQAREVKITDLIFDMLQAATRREVVPLGSAFPSPLFFPLPRLGRALAASATHLDPWSTVEHLTPGSLELRRQIAQRYLLDGVRADVDEIVVTNGAMEALNLCLAATCKPGSAVVVESPCFYACLQALERQGLRAIEVATDPRTGVDLEALDTILVRDRPGAVWVMTNFQNPLGGSMPAEKKQALVDLVHRHRVPLIEDDVYHELYFDPQRPASTKAFDRDGWVLHCSSFSKTLAPGYRIGWANAGRFAREVAQQKLGASLATSIPVQLALASYLERGSYDRHLRGLRARLRTQRDVYAAFIGDVFPAGTRVAHPDGGYFLWVELPEGCDALALAQRALAEGISVSPGPIFSPAGAFRNCVRINFGHPLDARVEAALTRVGEMAGG</sequence>
<dbReference type="InterPro" id="IPR036390">
    <property type="entry name" value="WH_DNA-bd_sf"/>
</dbReference>
<evidence type="ECO:0000313" key="7">
    <source>
        <dbReference type="EMBL" id="BCT91042.1"/>
    </source>
</evidence>
<dbReference type="Pfam" id="PF00155">
    <property type="entry name" value="Aminotran_1_2"/>
    <property type="match status" value="1"/>
</dbReference>
<organism evidence="7 8">
    <name type="scientific">Noviluteimonas caseinilytica</name>
    <dbReference type="NCBI Taxonomy" id="2675101"/>
    <lineage>
        <taxon>Bacteria</taxon>
        <taxon>Pseudomonadati</taxon>
        <taxon>Pseudomonadota</taxon>
        <taxon>Gammaproteobacteria</taxon>
        <taxon>Lysobacterales</taxon>
        <taxon>Lysobacteraceae</taxon>
        <taxon>Noviluteimonas</taxon>
    </lineage>
</organism>
<keyword evidence="7" id="KW-0032">Aminotransferase</keyword>
<dbReference type="InterPro" id="IPR004839">
    <property type="entry name" value="Aminotransferase_I/II_large"/>
</dbReference>
<evidence type="ECO:0000256" key="5">
    <source>
        <dbReference type="ARBA" id="ARBA00023163"/>
    </source>
</evidence>
<dbReference type="GO" id="GO:0008483">
    <property type="term" value="F:transaminase activity"/>
    <property type="evidence" value="ECO:0007669"/>
    <property type="project" value="UniProtKB-KW"/>
</dbReference>
<feature type="domain" description="HTH gntR-type" evidence="6">
    <location>
        <begin position="7"/>
        <end position="75"/>
    </location>
</feature>
<keyword evidence="4" id="KW-0238">DNA-binding</keyword>
<dbReference type="PROSITE" id="PS50949">
    <property type="entry name" value="HTH_GNTR"/>
    <property type="match status" value="1"/>
</dbReference>
<reference evidence="7 8" key="1">
    <citation type="submission" date="2021-03" db="EMBL/GenBank/DDBJ databases">
        <title>Complete Genome Sequences of Two Lysobacter Strains Isolated from Sea Water (Lysobacter caseinilyticus) and Soil (Lysobacter helvus) in South Korea.</title>
        <authorList>
            <person name="Watanabe Y."/>
            <person name="Arakawa K."/>
        </authorList>
    </citation>
    <scope>NUCLEOTIDE SEQUENCE [LARGE SCALE GENOMIC DNA]</scope>
    <source>
        <strain evidence="7 8">KVB24</strain>
    </source>
</reference>
<dbReference type="Gene3D" id="1.10.10.10">
    <property type="entry name" value="Winged helix-like DNA-binding domain superfamily/Winged helix DNA-binding domain"/>
    <property type="match status" value="1"/>
</dbReference>
<dbReference type="InterPro" id="IPR036388">
    <property type="entry name" value="WH-like_DNA-bd_sf"/>
</dbReference>
<dbReference type="SUPFAM" id="SSF46785">
    <property type="entry name" value="Winged helix' DNA-binding domain"/>
    <property type="match status" value="1"/>
</dbReference>
<accession>A0ABN6FNE7</accession>
<dbReference type="Proteomes" id="UP000681317">
    <property type="component" value="Chromosome"/>
</dbReference>
<dbReference type="InterPro" id="IPR000524">
    <property type="entry name" value="Tscrpt_reg_HTH_GntR"/>
</dbReference>
<keyword evidence="8" id="KW-1185">Reference proteome</keyword>